<dbReference type="InterPro" id="IPR011992">
    <property type="entry name" value="EF-hand-dom_pair"/>
</dbReference>
<comment type="caution">
    <text evidence="3">The sequence shown here is derived from an EMBL/GenBank/DDBJ whole genome shotgun (WGS) entry which is preliminary data.</text>
</comment>
<keyword evidence="3" id="KW-0812">Transmembrane</keyword>
<evidence type="ECO:0000256" key="1">
    <source>
        <dbReference type="SAM" id="Coils"/>
    </source>
</evidence>
<name>A0A2C6LHD2_9APIC</name>
<dbReference type="InterPro" id="IPR035892">
    <property type="entry name" value="C2_domain_sf"/>
</dbReference>
<accession>A0A2C6LHD2</accession>
<dbReference type="EMBL" id="MIGC01000149">
    <property type="protein sequence ID" value="PHJ25813.1"/>
    <property type="molecule type" value="Genomic_DNA"/>
</dbReference>
<gene>
    <name evidence="3" type="ORF">CSUI_000326</name>
</gene>
<reference evidence="3 4" key="1">
    <citation type="journal article" date="2017" name="Int. J. Parasitol.">
        <title>The genome of the protozoan parasite Cystoisospora suis and a reverse vaccinology approach to identify vaccine candidates.</title>
        <authorList>
            <person name="Palmieri N."/>
            <person name="Shrestha A."/>
            <person name="Ruttkowski B."/>
            <person name="Beck T."/>
            <person name="Vogl C."/>
            <person name="Tomley F."/>
            <person name="Blake D.P."/>
            <person name="Joachim A."/>
        </authorList>
    </citation>
    <scope>NUCLEOTIDE SEQUENCE [LARGE SCALE GENOMIC DNA]</scope>
    <source>
        <strain evidence="3 4">Wien I</strain>
    </source>
</reference>
<organism evidence="3 4">
    <name type="scientific">Cystoisospora suis</name>
    <dbReference type="NCBI Taxonomy" id="483139"/>
    <lineage>
        <taxon>Eukaryota</taxon>
        <taxon>Sar</taxon>
        <taxon>Alveolata</taxon>
        <taxon>Apicomplexa</taxon>
        <taxon>Conoidasida</taxon>
        <taxon>Coccidia</taxon>
        <taxon>Eucoccidiorida</taxon>
        <taxon>Eimeriorina</taxon>
        <taxon>Sarcocystidae</taxon>
        <taxon>Cystoisospora</taxon>
    </lineage>
</organism>
<dbReference type="Proteomes" id="UP000221165">
    <property type="component" value="Unassembled WGS sequence"/>
</dbReference>
<keyword evidence="3" id="KW-0472">Membrane</keyword>
<feature type="non-terminal residue" evidence="3">
    <location>
        <position position="531"/>
    </location>
</feature>
<dbReference type="PROSITE" id="PS50004">
    <property type="entry name" value="C2"/>
    <property type="match status" value="1"/>
</dbReference>
<dbReference type="Gene3D" id="2.60.40.150">
    <property type="entry name" value="C2 domain"/>
    <property type="match status" value="1"/>
</dbReference>
<dbReference type="OrthoDB" id="338152at2759"/>
<keyword evidence="4" id="KW-1185">Reference proteome</keyword>
<feature type="coiled-coil region" evidence="1">
    <location>
        <begin position="102"/>
        <end position="143"/>
    </location>
</feature>
<dbReference type="AlphaFoldDB" id="A0A2C6LHD2"/>
<dbReference type="VEuPathDB" id="ToxoDB:CSUI_000326"/>
<dbReference type="GeneID" id="94423771"/>
<dbReference type="InterPro" id="IPR000008">
    <property type="entry name" value="C2_dom"/>
</dbReference>
<dbReference type="RefSeq" id="XP_067927459.1">
    <property type="nucleotide sequence ID" value="XM_068060560.1"/>
</dbReference>
<dbReference type="SUPFAM" id="SSF49562">
    <property type="entry name" value="C2 domain (Calcium/lipid-binding domain, CaLB)"/>
    <property type="match status" value="1"/>
</dbReference>
<proteinExistence type="predicted"/>
<evidence type="ECO:0000313" key="3">
    <source>
        <dbReference type="EMBL" id="PHJ25813.1"/>
    </source>
</evidence>
<evidence type="ECO:0000313" key="4">
    <source>
        <dbReference type="Proteomes" id="UP000221165"/>
    </source>
</evidence>
<feature type="domain" description="C2" evidence="2">
    <location>
        <begin position="132"/>
        <end position="255"/>
    </location>
</feature>
<keyword evidence="1" id="KW-0175">Coiled coil</keyword>
<protein>
    <submittedName>
        <fullName evidence="3">Multi-pass transmembrane protein</fullName>
    </submittedName>
</protein>
<dbReference type="SUPFAM" id="SSF47473">
    <property type="entry name" value="EF-hand"/>
    <property type="match status" value="1"/>
</dbReference>
<sequence length="531" mass="60135">MAGFFPPFSLDPSDSIEEAFIAPPPNVMENREILEEAEKRTLYEDFATVGIMPDTYVSLDELVGRLRQSFKNYDEEMIRRIFSALSSYSVTGTNYISGRTFIESYMKRRRELNAVLEAARGELESTERMLQQAEVNLQNIERNPSAAMNEDSKLTVQVVCLQNLQGGCGESPEGGTMYKVHLECQQQVIETQPAPVQQGSCFLNEVFSFEISKREGSLRLCLIRVDPYGGADELVGDCAILLEQLSDQKKHEMTKEIWGHQGEIVLSCQWIYSKKLLYTTYLGEFSMRRDVKLREISDYQTEVEKLNRPFGEEQKRHRGGGILAAFAAGPEYLSKLLDQLRVYLKLSSWMATSQHVAALTFCLSCVAGYTRAVSLDQMIAAFTFWNNLEPREVVPRSEENLLLFCCCCRVRSSQVDCRALFLPYALRSSRHGVRHLLDADLLSSVEDWIGRVRHSQYYQGFFHFSLYLEARALHSFLEMSVRPQAQGMRQLLTGMSSPPPLGPTCHSKLTNLPCCLWPPPQGPSLALGPCT</sequence>
<evidence type="ECO:0000259" key="2">
    <source>
        <dbReference type="PROSITE" id="PS50004"/>
    </source>
</evidence>